<dbReference type="SMART" id="SM00443">
    <property type="entry name" value="G_patch"/>
    <property type="match status" value="1"/>
</dbReference>
<protein>
    <recommendedName>
        <fullName evidence="2">G-patch domain-containing protein</fullName>
    </recommendedName>
</protein>
<dbReference type="Proteomes" id="UP001432027">
    <property type="component" value="Unassembled WGS sequence"/>
</dbReference>
<feature type="compositionally biased region" description="Basic and acidic residues" evidence="1">
    <location>
        <begin position="215"/>
        <end position="229"/>
    </location>
</feature>
<dbReference type="InterPro" id="IPR000467">
    <property type="entry name" value="G_patch_dom"/>
</dbReference>
<dbReference type="GO" id="GO:0003723">
    <property type="term" value="F:RNA binding"/>
    <property type="evidence" value="ECO:0007669"/>
    <property type="project" value="InterPro"/>
</dbReference>
<feature type="compositionally biased region" description="Basic and acidic residues" evidence="1">
    <location>
        <begin position="449"/>
        <end position="467"/>
    </location>
</feature>
<feature type="region of interest" description="Disordered" evidence="1">
    <location>
        <begin position="68"/>
        <end position="235"/>
    </location>
</feature>
<feature type="non-terminal residue" evidence="3">
    <location>
        <position position="846"/>
    </location>
</feature>
<evidence type="ECO:0000256" key="1">
    <source>
        <dbReference type="SAM" id="MobiDB-lite"/>
    </source>
</evidence>
<feature type="compositionally biased region" description="Basic residues" evidence="1">
    <location>
        <begin position="377"/>
        <end position="392"/>
    </location>
</feature>
<accession>A0AAV5U144</accession>
<feature type="region of interest" description="Disordered" evidence="1">
    <location>
        <begin position="255"/>
        <end position="467"/>
    </location>
</feature>
<feature type="compositionally biased region" description="Basic and acidic residues" evidence="1">
    <location>
        <begin position="71"/>
        <end position="84"/>
    </location>
</feature>
<evidence type="ECO:0000313" key="4">
    <source>
        <dbReference type="Proteomes" id="UP001432027"/>
    </source>
</evidence>
<feature type="region of interest" description="Disordered" evidence="1">
    <location>
        <begin position="577"/>
        <end position="596"/>
    </location>
</feature>
<dbReference type="PROSITE" id="PS50174">
    <property type="entry name" value="G_PATCH"/>
    <property type="match status" value="1"/>
</dbReference>
<evidence type="ECO:0000313" key="3">
    <source>
        <dbReference type="EMBL" id="GMT00288.1"/>
    </source>
</evidence>
<dbReference type="GO" id="GO:0051726">
    <property type="term" value="P:regulation of cell cycle"/>
    <property type="evidence" value="ECO:0007669"/>
    <property type="project" value="InterPro"/>
</dbReference>
<feature type="compositionally biased region" description="Basic residues" evidence="1">
    <location>
        <begin position="356"/>
        <end position="368"/>
    </location>
</feature>
<evidence type="ECO:0000259" key="2">
    <source>
        <dbReference type="PROSITE" id="PS50174"/>
    </source>
</evidence>
<keyword evidence="4" id="KW-1185">Reference proteome</keyword>
<comment type="caution">
    <text evidence="3">The sequence shown here is derived from an EMBL/GenBank/DDBJ whole genome shotgun (WGS) entry which is preliminary data.</text>
</comment>
<feature type="compositionally biased region" description="Basic residues" evidence="1">
    <location>
        <begin position="85"/>
        <end position="124"/>
    </location>
</feature>
<dbReference type="PANTHER" id="PTHR46528:SF1">
    <property type="entry name" value="PROTEIN SON"/>
    <property type="match status" value="1"/>
</dbReference>
<feature type="region of interest" description="Disordered" evidence="1">
    <location>
        <begin position="15"/>
        <end position="46"/>
    </location>
</feature>
<feature type="compositionally biased region" description="Basic and acidic residues" evidence="1">
    <location>
        <begin position="577"/>
        <end position="593"/>
    </location>
</feature>
<feature type="region of interest" description="Disordered" evidence="1">
    <location>
        <begin position="795"/>
        <end position="846"/>
    </location>
</feature>
<gene>
    <name evidence="3" type="ORF">PENTCL1PPCAC_22462</name>
</gene>
<reference evidence="3" key="1">
    <citation type="submission" date="2023-10" db="EMBL/GenBank/DDBJ databases">
        <title>Genome assembly of Pristionchus species.</title>
        <authorList>
            <person name="Yoshida K."/>
            <person name="Sommer R.J."/>
        </authorList>
    </citation>
    <scope>NUCLEOTIDE SEQUENCE</scope>
    <source>
        <strain evidence="3">RS0144</strain>
    </source>
</reference>
<feature type="domain" description="G-patch" evidence="2">
    <location>
        <begin position="780"/>
        <end position="826"/>
    </location>
</feature>
<dbReference type="GO" id="GO:0048024">
    <property type="term" value="P:regulation of mRNA splicing, via spliceosome"/>
    <property type="evidence" value="ECO:0007669"/>
    <property type="project" value="TreeGrafter"/>
</dbReference>
<feature type="compositionally biased region" description="Basic and acidic residues" evidence="1">
    <location>
        <begin position="312"/>
        <end position="324"/>
    </location>
</feature>
<feature type="compositionally biased region" description="Basic and acidic residues" evidence="1">
    <location>
        <begin position="332"/>
        <end position="355"/>
    </location>
</feature>
<feature type="compositionally biased region" description="Polar residues" evidence="1">
    <location>
        <begin position="156"/>
        <end position="165"/>
    </location>
</feature>
<feature type="compositionally biased region" description="Basic and acidic residues" evidence="1">
    <location>
        <begin position="393"/>
        <end position="442"/>
    </location>
</feature>
<organism evidence="3 4">
    <name type="scientific">Pristionchus entomophagus</name>
    <dbReference type="NCBI Taxonomy" id="358040"/>
    <lineage>
        <taxon>Eukaryota</taxon>
        <taxon>Metazoa</taxon>
        <taxon>Ecdysozoa</taxon>
        <taxon>Nematoda</taxon>
        <taxon>Chromadorea</taxon>
        <taxon>Rhabditida</taxon>
        <taxon>Rhabditina</taxon>
        <taxon>Diplogasteromorpha</taxon>
        <taxon>Diplogasteroidea</taxon>
        <taxon>Neodiplogasteridae</taxon>
        <taxon>Pristionchus</taxon>
    </lineage>
</organism>
<proteinExistence type="predicted"/>
<dbReference type="PANTHER" id="PTHR46528">
    <property type="entry name" value="PROTEIN SON"/>
    <property type="match status" value="1"/>
</dbReference>
<name>A0AAV5U144_9BILA</name>
<dbReference type="InterPro" id="IPR032922">
    <property type="entry name" value="SON"/>
</dbReference>
<dbReference type="AlphaFoldDB" id="A0AAV5U144"/>
<dbReference type="EMBL" id="BTSX01000005">
    <property type="protein sequence ID" value="GMT00288.1"/>
    <property type="molecule type" value="Genomic_DNA"/>
</dbReference>
<sequence>MGENGEEPPAEYAELNKLLPEQDVKKEEDGSRCKEAQGNEQKKTSEEILESLFKSIGGKVVDVAEVITEVSRSKRERATRDKSRSRSRSHDRKHKHKKNKKEKKPKKHRSRSRSKDRKRRHRSHSSSPTRIGKTGTLADIKINTKTKNLDDLKNTVPVSSTALTQSDDDDDLPVGADYRTVMSEAVANTEPSTSSGPSLADLPTAQKMQPAFPLKKSDGEKKDPIEEKSSPMLKKVMSEKGGAFLVPRKIQIGASKNNGTTIDSFGPAPPPDVKSEEKEDDEDLEMMTAIPTVKSPSKIAFGQISLKVNGSVDKKEEGNGLKKEDEDEKMEVDENVKDIEKKEEKKDEKDEEKDKKAAKKMAVRRRRSTSADDSKKKEKKEKEKKRSRSRSKDRRDRDRSREKGRNGRRDGGRSNERRGDRRDERRRSRSRNAERRRDDRDRRSRRSRSREQGRSRSKSREKIDKKKLLEIALQNARGVSGPVAEKQGVNMKILEKAGGRNIGDIVSYCQKLSETENAEKLTGGRADSDDDDFSYKSKKEIKMNIPGSKQLPTSTPQERLLDTAPLRTAFPVSSGVIHRDNTKESGSEWKKVDGSAPVPSVCTPVQKKLVATSSLNKIKAENEGRTVPMAAFPILPPPPAPPNIRGDLIPPPPPPPLFNSSSLVPPPPMPPTIITPSYDRLIHMPDSGYDEDSRSVGRKMDERSKIVSRLIRDPNDTDAMKKLSQIDDALNNFGKTAELSGRWMGHTRVNLLSGDELQPHDPRYNAWVKKDLFKNTVPLVGGVGMTLMKKMGWNPGEGLGRENQGDTQPLTLDVKSDRRGLYSEGYDAPIPKGKSKGSKKSGGSKG</sequence>
<feature type="compositionally biased region" description="Basic and acidic residues" evidence="1">
    <location>
        <begin position="20"/>
        <end position="46"/>
    </location>
</feature>
<dbReference type="Pfam" id="PF01585">
    <property type="entry name" value="G-patch"/>
    <property type="match status" value="1"/>
</dbReference>